<keyword evidence="2" id="KW-0863">Zinc-finger</keyword>
<evidence type="ECO:0000256" key="2">
    <source>
        <dbReference type="ARBA" id="ARBA00022771"/>
    </source>
</evidence>
<feature type="compositionally biased region" description="Polar residues" evidence="4">
    <location>
        <begin position="124"/>
        <end position="133"/>
    </location>
</feature>
<dbReference type="AlphaFoldDB" id="A0A9J6CET9"/>
<evidence type="ECO:0000256" key="1">
    <source>
        <dbReference type="ARBA" id="ARBA00022723"/>
    </source>
</evidence>
<dbReference type="InterPro" id="IPR035896">
    <property type="entry name" value="AN1-like_Znf"/>
</dbReference>
<dbReference type="InterPro" id="IPR000058">
    <property type="entry name" value="Znf_AN1"/>
</dbReference>
<dbReference type="OrthoDB" id="6513042at2759"/>
<sequence length="133" mass="15482">MENKTVTVINKITNSTIEEKLDETLDKVKKIDDTCDYKGCKQKTNLMGQNCEHCKMRYCYKHILAEIHGKFTNCGELVKKKERDEFLHPKIDTRKVAQQVEHEKAKKSLDAKLKQMQLERKAKPSTSGNKKKK</sequence>
<reference evidence="6" key="1">
    <citation type="submission" date="2021-03" db="EMBL/GenBank/DDBJ databases">
        <title>Chromosome level genome of the anhydrobiotic midge Polypedilum vanderplanki.</title>
        <authorList>
            <person name="Yoshida Y."/>
            <person name="Kikawada T."/>
            <person name="Gusev O."/>
        </authorList>
    </citation>
    <scope>NUCLEOTIDE SEQUENCE</scope>
    <source>
        <strain evidence="6">NIAS01</strain>
        <tissue evidence="6">Whole body or cell culture</tissue>
    </source>
</reference>
<dbReference type="SUPFAM" id="SSF118310">
    <property type="entry name" value="AN1-like Zinc finger"/>
    <property type="match status" value="1"/>
</dbReference>
<evidence type="ECO:0000259" key="5">
    <source>
        <dbReference type="SMART" id="SM00154"/>
    </source>
</evidence>
<evidence type="ECO:0000256" key="4">
    <source>
        <dbReference type="SAM" id="MobiDB-lite"/>
    </source>
</evidence>
<evidence type="ECO:0000256" key="3">
    <source>
        <dbReference type="ARBA" id="ARBA00022833"/>
    </source>
</evidence>
<dbReference type="EMBL" id="JADBJN010000001">
    <property type="protein sequence ID" value="KAG5680604.1"/>
    <property type="molecule type" value="Genomic_DNA"/>
</dbReference>
<evidence type="ECO:0000313" key="7">
    <source>
        <dbReference type="Proteomes" id="UP001107558"/>
    </source>
</evidence>
<protein>
    <recommendedName>
        <fullName evidence="5">AN1-type domain-containing protein</fullName>
    </recommendedName>
</protein>
<feature type="region of interest" description="Disordered" evidence="4">
    <location>
        <begin position="97"/>
        <end position="133"/>
    </location>
</feature>
<accession>A0A9J6CET9</accession>
<feature type="domain" description="AN1-type" evidence="5">
    <location>
        <begin position="35"/>
        <end position="79"/>
    </location>
</feature>
<dbReference type="Pfam" id="PF01428">
    <property type="entry name" value="zf-AN1"/>
    <property type="match status" value="1"/>
</dbReference>
<gene>
    <name evidence="6" type="ORF">PVAND_010098</name>
</gene>
<organism evidence="6 7">
    <name type="scientific">Polypedilum vanderplanki</name>
    <name type="common">Sleeping chironomid midge</name>
    <dbReference type="NCBI Taxonomy" id="319348"/>
    <lineage>
        <taxon>Eukaryota</taxon>
        <taxon>Metazoa</taxon>
        <taxon>Ecdysozoa</taxon>
        <taxon>Arthropoda</taxon>
        <taxon>Hexapoda</taxon>
        <taxon>Insecta</taxon>
        <taxon>Pterygota</taxon>
        <taxon>Neoptera</taxon>
        <taxon>Endopterygota</taxon>
        <taxon>Diptera</taxon>
        <taxon>Nematocera</taxon>
        <taxon>Chironomoidea</taxon>
        <taxon>Chironomidae</taxon>
        <taxon>Chironominae</taxon>
        <taxon>Polypedilum</taxon>
        <taxon>Polypedilum</taxon>
    </lineage>
</organism>
<dbReference type="GO" id="GO:0008270">
    <property type="term" value="F:zinc ion binding"/>
    <property type="evidence" value="ECO:0007669"/>
    <property type="project" value="UniProtKB-KW"/>
</dbReference>
<comment type="caution">
    <text evidence="6">The sequence shown here is derived from an EMBL/GenBank/DDBJ whole genome shotgun (WGS) entry which is preliminary data.</text>
</comment>
<keyword evidence="1" id="KW-0479">Metal-binding</keyword>
<feature type="compositionally biased region" description="Basic and acidic residues" evidence="4">
    <location>
        <begin position="97"/>
        <end position="122"/>
    </location>
</feature>
<dbReference type="Gene3D" id="4.10.1110.10">
    <property type="entry name" value="AN1-like Zinc finger"/>
    <property type="match status" value="1"/>
</dbReference>
<name>A0A9J6CET9_POLVA</name>
<keyword evidence="7" id="KW-1185">Reference proteome</keyword>
<dbReference type="Proteomes" id="UP001107558">
    <property type="component" value="Chromosome 1"/>
</dbReference>
<dbReference type="SMART" id="SM00154">
    <property type="entry name" value="ZnF_AN1"/>
    <property type="match status" value="1"/>
</dbReference>
<keyword evidence="3" id="KW-0862">Zinc</keyword>
<evidence type="ECO:0000313" key="6">
    <source>
        <dbReference type="EMBL" id="KAG5680604.1"/>
    </source>
</evidence>
<proteinExistence type="predicted"/>